<comment type="similarity">
    <text evidence="1">Belongs to the myoviridae tail sheath protein family.</text>
</comment>
<evidence type="ECO:0008006" key="6">
    <source>
        <dbReference type="Google" id="ProtNLM"/>
    </source>
</evidence>
<evidence type="ECO:0000313" key="4">
    <source>
        <dbReference type="EnsemblMetazoa" id="GBRI000131-PA"/>
    </source>
</evidence>
<evidence type="ECO:0000313" key="5">
    <source>
        <dbReference type="Proteomes" id="UP000091820"/>
    </source>
</evidence>
<accession>A0A1A9VZ70</accession>
<evidence type="ECO:0000259" key="2">
    <source>
        <dbReference type="Pfam" id="PF04984"/>
    </source>
</evidence>
<dbReference type="PANTHER" id="PTHR35861">
    <property type="match status" value="1"/>
</dbReference>
<dbReference type="Gene3D" id="3.40.50.11780">
    <property type="match status" value="1"/>
</dbReference>
<reference evidence="5" key="1">
    <citation type="submission" date="2014-03" db="EMBL/GenBank/DDBJ databases">
        <authorList>
            <person name="Aksoy S."/>
            <person name="Warren W."/>
            <person name="Wilson R.K."/>
        </authorList>
    </citation>
    <scope>NUCLEOTIDE SEQUENCE [LARGE SCALE GENOMIC DNA]</scope>
    <source>
        <strain evidence="5">IAEA</strain>
    </source>
</reference>
<organism evidence="4 5">
    <name type="scientific">Glossina brevipalpis</name>
    <dbReference type="NCBI Taxonomy" id="37001"/>
    <lineage>
        <taxon>Eukaryota</taxon>
        <taxon>Metazoa</taxon>
        <taxon>Ecdysozoa</taxon>
        <taxon>Arthropoda</taxon>
        <taxon>Hexapoda</taxon>
        <taxon>Insecta</taxon>
        <taxon>Pterygota</taxon>
        <taxon>Neoptera</taxon>
        <taxon>Endopterygota</taxon>
        <taxon>Diptera</taxon>
        <taxon>Brachycera</taxon>
        <taxon>Muscomorpha</taxon>
        <taxon>Hippoboscoidea</taxon>
        <taxon>Glossinidae</taxon>
        <taxon>Glossina</taxon>
    </lineage>
</organism>
<dbReference type="InterPro" id="IPR052042">
    <property type="entry name" value="Tail_sheath_structural"/>
</dbReference>
<dbReference type="InterPro" id="IPR035089">
    <property type="entry name" value="Phage_sheath_subtilisin"/>
</dbReference>
<dbReference type="Proteomes" id="UP000091820">
    <property type="component" value="Unassembled WGS sequence"/>
</dbReference>
<reference evidence="4" key="2">
    <citation type="submission" date="2020-05" db="UniProtKB">
        <authorList>
            <consortium name="EnsemblMetazoa"/>
        </authorList>
    </citation>
    <scope>IDENTIFICATION</scope>
    <source>
        <strain evidence="4">IAEA</strain>
    </source>
</reference>
<evidence type="ECO:0000259" key="3">
    <source>
        <dbReference type="Pfam" id="PF17482"/>
    </source>
</evidence>
<dbReference type="VEuPathDB" id="VectorBase:GBRI000131"/>
<dbReference type="EnsemblMetazoa" id="GBRI000131-RA">
    <property type="protein sequence ID" value="GBRI000131-PA"/>
    <property type="gene ID" value="GBRI000131"/>
</dbReference>
<dbReference type="PANTHER" id="PTHR35861:SF1">
    <property type="entry name" value="PHAGE TAIL SHEATH PROTEIN"/>
    <property type="match status" value="1"/>
</dbReference>
<feature type="domain" description="Tail sheath protein C-terminal" evidence="3">
    <location>
        <begin position="125"/>
        <end position="224"/>
    </location>
</feature>
<dbReference type="InterPro" id="IPR020287">
    <property type="entry name" value="Tail_sheath_C"/>
</dbReference>
<sequence length="237" mass="26395">AQAIAGRGPQGSINFNTASDRVRLCYPQVKVYDNATNQTHLEPLSAHAAGLRAKVDREKGFWWSSSNQALMGIVGVERPLSARIDDANSEVNLLNQNGITTVFNSFGSGLRLWGNRTAAWPTVTHLKNFENVRRTGDMINESIRHFSLQYIDRPISQGLIDALTESVNGYGRRLIADGALLGFHCWYDPANNTRDALSLGQLKLNYKYTPPPPMEHLTFETEITDEYLTILKSKVSS</sequence>
<name>A0A1A9VZ70_9MUSC</name>
<evidence type="ECO:0000256" key="1">
    <source>
        <dbReference type="ARBA" id="ARBA00008005"/>
    </source>
</evidence>
<feature type="domain" description="Tail sheath protein subtilisin-like" evidence="2">
    <location>
        <begin position="2"/>
        <end position="118"/>
    </location>
</feature>
<proteinExistence type="inferred from homology"/>
<keyword evidence="5" id="KW-1185">Reference proteome</keyword>
<protein>
    <recommendedName>
        <fullName evidence="6">Tail sheath protein subtilisin-like domain-containing protein</fullName>
    </recommendedName>
</protein>
<dbReference type="Pfam" id="PF04984">
    <property type="entry name" value="Phage_sheath_1"/>
    <property type="match status" value="1"/>
</dbReference>
<dbReference type="AlphaFoldDB" id="A0A1A9VZ70"/>
<dbReference type="STRING" id="37001.A0A1A9VZ70"/>
<dbReference type="Pfam" id="PF17482">
    <property type="entry name" value="Phage_sheath_1C"/>
    <property type="match status" value="1"/>
</dbReference>